<keyword evidence="3" id="KW-0812">Transmembrane</keyword>
<comment type="caution">
    <text evidence="5">The sequence shown here is derived from an EMBL/GenBank/DDBJ whole genome shotgun (WGS) entry which is preliminary data.</text>
</comment>
<dbReference type="PANTHER" id="PTHR31836:SF21">
    <property type="entry name" value="EXPANSIN-LIKE PROTEIN 7"/>
    <property type="match status" value="1"/>
</dbReference>
<organism evidence="5 6">
    <name type="scientific">Entomortierella chlamydospora</name>
    <dbReference type="NCBI Taxonomy" id="101097"/>
    <lineage>
        <taxon>Eukaryota</taxon>
        <taxon>Fungi</taxon>
        <taxon>Fungi incertae sedis</taxon>
        <taxon>Mucoromycota</taxon>
        <taxon>Mortierellomycotina</taxon>
        <taxon>Mortierellomycetes</taxon>
        <taxon>Mortierellales</taxon>
        <taxon>Mortierellaceae</taxon>
        <taxon>Entomortierella</taxon>
    </lineage>
</organism>
<dbReference type="SUPFAM" id="SSF50685">
    <property type="entry name" value="Barwin-like endoglucanases"/>
    <property type="match status" value="1"/>
</dbReference>
<feature type="region of interest" description="Disordered" evidence="2">
    <location>
        <begin position="1"/>
        <end position="51"/>
    </location>
</feature>
<sequence>MTQKSFSGTSIDPEQANHPLPALPDSVARSKSHRLPPLPPQPPPHDDPTYLQDLHNTNRFLEKSHTLPPPPPPSKSFYNNVKFPRSNNLSPKFLEEFMARNPRISRHRRTFAAMLCTAVTLLLLLIVLLAVLLSRKAPNNDNYDDGDNTSSDGSGGGYFGTAATLAELKKHNQGISKPPINHSDEPGWTQEGKGNATFYDPSIKNSIGDFQEGACEYPYINSNYDLIAALNKPDFGAFSRLSKSPACGQCLQVTGPDGTVQVQIVDMCPACGSGSLDLTPEAFSRIADLDKGRVNITWTRCP</sequence>
<dbReference type="Pfam" id="PF03330">
    <property type="entry name" value="DPBB_1"/>
    <property type="match status" value="1"/>
</dbReference>
<evidence type="ECO:0000313" key="5">
    <source>
        <dbReference type="EMBL" id="KAG0021774.1"/>
    </source>
</evidence>
<proteinExistence type="predicted"/>
<reference evidence="5" key="1">
    <citation type="journal article" date="2020" name="Fungal Divers.">
        <title>Resolving the Mortierellaceae phylogeny through synthesis of multi-gene phylogenetics and phylogenomics.</title>
        <authorList>
            <person name="Vandepol N."/>
            <person name="Liber J."/>
            <person name="Desiro A."/>
            <person name="Na H."/>
            <person name="Kennedy M."/>
            <person name="Barry K."/>
            <person name="Grigoriev I.V."/>
            <person name="Miller A.N."/>
            <person name="O'Donnell K."/>
            <person name="Stajich J.E."/>
            <person name="Bonito G."/>
        </authorList>
    </citation>
    <scope>NUCLEOTIDE SEQUENCE</scope>
    <source>
        <strain evidence="5">NRRL 2769</strain>
    </source>
</reference>
<protein>
    <recommendedName>
        <fullName evidence="4">RlpA-like protein double-psi beta-barrel domain-containing protein</fullName>
    </recommendedName>
</protein>
<evidence type="ECO:0000313" key="6">
    <source>
        <dbReference type="Proteomes" id="UP000703661"/>
    </source>
</evidence>
<evidence type="ECO:0000256" key="2">
    <source>
        <dbReference type="SAM" id="MobiDB-lite"/>
    </source>
</evidence>
<dbReference type="AlphaFoldDB" id="A0A9P6N352"/>
<feature type="domain" description="RlpA-like protein double-psi beta-barrel" evidence="4">
    <location>
        <begin position="250"/>
        <end position="297"/>
    </location>
</feature>
<keyword evidence="6" id="KW-1185">Reference proteome</keyword>
<dbReference type="CDD" id="cd22272">
    <property type="entry name" value="DPBB_EXLX1-like"/>
    <property type="match status" value="1"/>
</dbReference>
<gene>
    <name evidence="5" type="ORF">BGZ80_001733</name>
</gene>
<keyword evidence="1" id="KW-0732">Signal</keyword>
<evidence type="ECO:0000256" key="3">
    <source>
        <dbReference type="SAM" id="Phobius"/>
    </source>
</evidence>
<keyword evidence="3" id="KW-0472">Membrane</keyword>
<evidence type="ECO:0000259" key="4">
    <source>
        <dbReference type="Pfam" id="PF03330"/>
    </source>
</evidence>
<dbReference type="Gene3D" id="2.40.40.10">
    <property type="entry name" value="RlpA-like domain"/>
    <property type="match status" value="1"/>
</dbReference>
<name>A0A9P6N352_9FUNG</name>
<dbReference type="PANTHER" id="PTHR31836">
    <property type="match status" value="1"/>
</dbReference>
<feature type="compositionally biased region" description="Polar residues" evidence="2">
    <location>
        <begin position="1"/>
        <end position="12"/>
    </location>
</feature>
<dbReference type="EMBL" id="JAAAID010000140">
    <property type="protein sequence ID" value="KAG0021774.1"/>
    <property type="molecule type" value="Genomic_DNA"/>
</dbReference>
<feature type="transmembrane region" description="Helical" evidence="3">
    <location>
        <begin position="110"/>
        <end position="133"/>
    </location>
</feature>
<accession>A0A9P6N352</accession>
<dbReference type="InterPro" id="IPR051477">
    <property type="entry name" value="Expansin_CellWall"/>
</dbReference>
<evidence type="ECO:0000256" key="1">
    <source>
        <dbReference type="ARBA" id="ARBA00022729"/>
    </source>
</evidence>
<dbReference type="Proteomes" id="UP000703661">
    <property type="component" value="Unassembled WGS sequence"/>
</dbReference>
<feature type="region of interest" description="Disordered" evidence="2">
    <location>
        <begin position="173"/>
        <end position="195"/>
    </location>
</feature>
<dbReference type="InterPro" id="IPR009009">
    <property type="entry name" value="RlpA-like_DPBB"/>
</dbReference>
<dbReference type="InterPro" id="IPR036908">
    <property type="entry name" value="RlpA-like_sf"/>
</dbReference>
<keyword evidence="3" id="KW-1133">Transmembrane helix</keyword>